<proteinExistence type="predicted"/>
<name>A0AAV5V924_9BILA</name>
<protein>
    <submittedName>
        <fullName evidence="2">Uncharacterized protein</fullName>
    </submittedName>
</protein>
<keyword evidence="3" id="KW-1185">Reference proteome</keyword>
<feature type="non-terminal residue" evidence="2">
    <location>
        <position position="1"/>
    </location>
</feature>
<keyword evidence="1" id="KW-0812">Transmembrane</keyword>
<keyword evidence="1" id="KW-1133">Transmembrane helix</keyword>
<dbReference type="Proteomes" id="UP001432322">
    <property type="component" value="Unassembled WGS sequence"/>
</dbReference>
<sequence length="103" mass="11432">NLIAVNPAVHRVAMTMPASVVASSDWAAAPVHGYGTYSAIQQPHHHLNGVLQIQHLQQHHPATTIDMPGRVPRRGPFDRNSFWIAVIIAFFVISLIPLMLILW</sequence>
<comment type="caution">
    <text evidence="2">The sequence shown here is derived from an EMBL/GenBank/DDBJ whole genome shotgun (WGS) entry which is preliminary data.</text>
</comment>
<organism evidence="2 3">
    <name type="scientific">Pristionchus fissidentatus</name>
    <dbReference type="NCBI Taxonomy" id="1538716"/>
    <lineage>
        <taxon>Eukaryota</taxon>
        <taxon>Metazoa</taxon>
        <taxon>Ecdysozoa</taxon>
        <taxon>Nematoda</taxon>
        <taxon>Chromadorea</taxon>
        <taxon>Rhabditida</taxon>
        <taxon>Rhabditina</taxon>
        <taxon>Diplogasteromorpha</taxon>
        <taxon>Diplogasteroidea</taxon>
        <taxon>Neodiplogasteridae</taxon>
        <taxon>Pristionchus</taxon>
    </lineage>
</organism>
<evidence type="ECO:0000313" key="3">
    <source>
        <dbReference type="Proteomes" id="UP001432322"/>
    </source>
</evidence>
<dbReference type="AlphaFoldDB" id="A0AAV5V924"/>
<dbReference type="EMBL" id="BTSY01000002">
    <property type="protein sequence ID" value="GMT15866.1"/>
    <property type="molecule type" value="Genomic_DNA"/>
</dbReference>
<feature type="transmembrane region" description="Helical" evidence="1">
    <location>
        <begin position="82"/>
        <end position="102"/>
    </location>
</feature>
<gene>
    <name evidence="2" type="ORF">PFISCL1PPCAC_7163</name>
</gene>
<evidence type="ECO:0000313" key="2">
    <source>
        <dbReference type="EMBL" id="GMT15866.1"/>
    </source>
</evidence>
<reference evidence="2" key="1">
    <citation type="submission" date="2023-10" db="EMBL/GenBank/DDBJ databases">
        <title>Genome assembly of Pristionchus species.</title>
        <authorList>
            <person name="Yoshida K."/>
            <person name="Sommer R.J."/>
        </authorList>
    </citation>
    <scope>NUCLEOTIDE SEQUENCE</scope>
    <source>
        <strain evidence="2">RS5133</strain>
    </source>
</reference>
<accession>A0AAV5V924</accession>
<keyword evidence="1" id="KW-0472">Membrane</keyword>
<evidence type="ECO:0000256" key="1">
    <source>
        <dbReference type="SAM" id="Phobius"/>
    </source>
</evidence>